<organism evidence="2 3">
    <name type="scientific">Oikopleura dioica</name>
    <name type="common">Tunicate</name>
    <dbReference type="NCBI Taxonomy" id="34765"/>
    <lineage>
        <taxon>Eukaryota</taxon>
        <taxon>Metazoa</taxon>
        <taxon>Chordata</taxon>
        <taxon>Tunicata</taxon>
        <taxon>Appendicularia</taxon>
        <taxon>Copelata</taxon>
        <taxon>Oikopleuridae</taxon>
        <taxon>Oikopleura</taxon>
    </lineage>
</organism>
<gene>
    <name evidence="2" type="ORF">OKIOD_LOCUS958</name>
</gene>
<keyword evidence="3" id="KW-1185">Reference proteome</keyword>
<evidence type="ECO:0000256" key="1">
    <source>
        <dbReference type="SAM" id="SignalP"/>
    </source>
</evidence>
<feature type="chain" id="PRO_5046335616" evidence="1">
    <location>
        <begin position="20"/>
        <end position="211"/>
    </location>
</feature>
<evidence type="ECO:0000313" key="2">
    <source>
        <dbReference type="EMBL" id="CAG5079863.1"/>
    </source>
</evidence>
<protein>
    <submittedName>
        <fullName evidence="2">Oidioi.mRNA.OKI2018_I69.PAR.g9400.t1.cds</fullName>
    </submittedName>
</protein>
<reference evidence="2 3" key="1">
    <citation type="submission" date="2021-04" db="EMBL/GenBank/DDBJ databases">
        <authorList>
            <person name="Bliznina A."/>
        </authorList>
    </citation>
    <scope>NUCLEOTIDE SEQUENCE [LARGE SCALE GENOMIC DNA]</scope>
</reference>
<dbReference type="EMBL" id="OU015568">
    <property type="protein sequence ID" value="CAG5079863.1"/>
    <property type="molecule type" value="Genomic_DNA"/>
</dbReference>
<accession>A0ABN7RQS2</accession>
<sequence>MKLFNFLLGSALSIHPFTSEAPTTQNPDKCQNIHIVYGSHNKNNKLKFISETSALVQYDVKYSSEASHDVRTDAYIGFLQFFVGKCGNDFLQAMVDHRVSFSFLDKTEYYTTDHFARYKENGNWSKSVIQFNAKGLPPAPVHHRNQIQNGGGDRPHLGTKRSDRYMLQINGLDQVDWTGVNKLECLYGAKSASAPEDYSGEDFTYCALNNN</sequence>
<dbReference type="Proteomes" id="UP001158576">
    <property type="component" value="Chromosome PAR"/>
</dbReference>
<proteinExistence type="predicted"/>
<name>A0ABN7RQS2_OIKDI</name>
<keyword evidence="1" id="KW-0732">Signal</keyword>
<feature type="signal peptide" evidence="1">
    <location>
        <begin position="1"/>
        <end position="19"/>
    </location>
</feature>
<evidence type="ECO:0000313" key="3">
    <source>
        <dbReference type="Proteomes" id="UP001158576"/>
    </source>
</evidence>